<evidence type="ECO:0000313" key="2">
    <source>
        <dbReference type="EMBL" id="TCD15351.1"/>
    </source>
</evidence>
<protein>
    <submittedName>
        <fullName evidence="2">DUF58 domain-containing protein</fullName>
    </submittedName>
</protein>
<proteinExistence type="predicted"/>
<feature type="domain" description="DUF58" evidence="1">
    <location>
        <begin position="60"/>
        <end position="257"/>
    </location>
</feature>
<dbReference type="AlphaFoldDB" id="A0A4R0PCZ8"/>
<dbReference type="PANTHER" id="PTHR33608:SF6">
    <property type="entry name" value="BLL2464 PROTEIN"/>
    <property type="match status" value="1"/>
</dbReference>
<dbReference type="Pfam" id="PF01882">
    <property type="entry name" value="DUF58"/>
    <property type="match status" value="1"/>
</dbReference>
<dbReference type="PANTHER" id="PTHR33608">
    <property type="entry name" value="BLL2464 PROTEIN"/>
    <property type="match status" value="1"/>
</dbReference>
<keyword evidence="3" id="KW-1185">Reference proteome</keyword>
<comment type="caution">
    <text evidence="2">The sequence shown here is derived from an EMBL/GenBank/DDBJ whole genome shotgun (WGS) entry which is preliminary data.</text>
</comment>
<dbReference type="InterPro" id="IPR002881">
    <property type="entry name" value="DUF58"/>
</dbReference>
<sequence length="311" mass="34655">MPAIGARHEPASTVDALARARLRAALVPDLLIEARRIVTTVVAGWHGRRKRGVGETFWQFRPYVAGETLARIDWRRSARDDHTYVRDMEWEAAHTVWLWADLTPSMLFKSTHAPVSKEARALVLTLALAELLSRSGERVGYPGLMKPVVSRNGAERLAMLLASSQAAQLPSLPELDSVQRHSDVVLVSDFLDPPEQTIAFLDTIARRGARIHLLEVADPAEEVFPYAGRTEFEDPENGLRLTAGRAENWADAYKTIYQGRREALRDHCRHLDWSYAVNRTDRLASEALVALHGRLTGRPAAVPGYRSMGAA</sequence>
<evidence type="ECO:0000313" key="3">
    <source>
        <dbReference type="Proteomes" id="UP000291301"/>
    </source>
</evidence>
<name>A0A4R0PCZ8_9HYPH</name>
<dbReference type="EMBL" id="SJST01000002">
    <property type="protein sequence ID" value="TCD15351.1"/>
    <property type="molecule type" value="Genomic_DNA"/>
</dbReference>
<dbReference type="Proteomes" id="UP000291301">
    <property type="component" value="Unassembled WGS sequence"/>
</dbReference>
<reference evidence="2 3" key="1">
    <citation type="journal article" date="2015" name="Antonie Van Leeuwenhoek">
        <title>Oricola cellulosilytica gen. nov., sp. nov., a cellulose-degrading bacterium of the family Phyllobacteriaceae isolated from surface seashore water, and emended descriptions of Mesorhizobium loti and Phyllobacterium myrsinacearum.</title>
        <authorList>
            <person name="Hameed A."/>
            <person name="Shahina M."/>
            <person name="Lai W.A."/>
            <person name="Lin S.Y."/>
            <person name="Young L.S."/>
            <person name="Liu Y.C."/>
            <person name="Hsu Y.H."/>
            <person name="Young C.C."/>
        </authorList>
    </citation>
    <scope>NUCLEOTIDE SEQUENCE [LARGE SCALE GENOMIC DNA]</scope>
    <source>
        <strain evidence="2 3">KCTC 52183</strain>
    </source>
</reference>
<evidence type="ECO:0000259" key="1">
    <source>
        <dbReference type="Pfam" id="PF01882"/>
    </source>
</evidence>
<dbReference type="OrthoDB" id="9794556at2"/>
<gene>
    <name evidence="2" type="ORF">E0D97_07405</name>
</gene>
<dbReference type="RefSeq" id="WP_131567358.1">
    <property type="nucleotide sequence ID" value="NZ_JAINFK010000004.1"/>
</dbReference>
<organism evidence="2 3">
    <name type="scientific">Oricola cellulosilytica</name>
    <dbReference type="NCBI Taxonomy" id="1429082"/>
    <lineage>
        <taxon>Bacteria</taxon>
        <taxon>Pseudomonadati</taxon>
        <taxon>Pseudomonadota</taxon>
        <taxon>Alphaproteobacteria</taxon>
        <taxon>Hyphomicrobiales</taxon>
        <taxon>Ahrensiaceae</taxon>
        <taxon>Oricola</taxon>
    </lineage>
</organism>
<accession>A0A4R0PCZ8</accession>